<protein>
    <submittedName>
        <fullName evidence="4">Lysyl oxidase 2 3 4</fullName>
    </submittedName>
</protein>
<proteinExistence type="predicted"/>
<dbReference type="PANTHER" id="PTHR37534">
    <property type="entry name" value="TRANSCRIPTIONAL ACTIVATOR PROTEIN UGA3"/>
    <property type="match status" value="1"/>
</dbReference>
<dbReference type="Pfam" id="PF11951">
    <property type="entry name" value="Fungal_trans_2"/>
    <property type="match status" value="1"/>
</dbReference>
<name>A0A395T404_9HYPO</name>
<dbReference type="GO" id="GO:0000981">
    <property type="term" value="F:DNA-binding transcription factor activity, RNA polymerase II-specific"/>
    <property type="evidence" value="ECO:0007669"/>
    <property type="project" value="InterPro"/>
</dbReference>
<accession>A0A395T404</accession>
<dbReference type="InterPro" id="IPR001138">
    <property type="entry name" value="Zn2Cys6_DnaBD"/>
</dbReference>
<evidence type="ECO:0000256" key="2">
    <source>
        <dbReference type="ARBA" id="ARBA00023242"/>
    </source>
</evidence>
<organism evidence="4 5">
    <name type="scientific">Fusarium longipes</name>
    <dbReference type="NCBI Taxonomy" id="694270"/>
    <lineage>
        <taxon>Eukaryota</taxon>
        <taxon>Fungi</taxon>
        <taxon>Dikarya</taxon>
        <taxon>Ascomycota</taxon>
        <taxon>Pezizomycotina</taxon>
        <taxon>Sordariomycetes</taxon>
        <taxon>Hypocreomycetidae</taxon>
        <taxon>Hypocreales</taxon>
        <taxon>Nectriaceae</taxon>
        <taxon>Fusarium</taxon>
    </lineage>
</organism>
<keyword evidence="5" id="KW-1185">Reference proteome</keyword>
<keyword evidence="2" id="KW-0539">Nucleus</keyword>
<evidence type="ECO:0000313" key="5">
    <source>
        <dbReference type="Proteomes" id="UP000266234"/>
    </source>
</evidence>
<dbReference type="EMBL" id="PXOG01000047">
    <property type="protein sequence ID" value="RGP79420.1"/>
    <property type="molecule type" value="Genomic_DNA"/>
</dbReference>
<dbReference type="GO" id="GO:0045944">
    <property type="term" value="P:positive regulation of transcription by RNA polymerase II"/>
    <property type="evidence" value="ECO:0007669"/>
    <property type="project" value="TreeGrafter"/>
</dbReference>
<dbReference type="OrthoDB" id="3477330at2759"/>
<dbReference type="PROSITE" id="PS00463">
    <property type="entry name" value="ZN2_CY6_FUNGAL_1"/>
    <property type="match status" value="1"/>
</dbReference>
<evidence type="ECO:0000313" key="4">
    <source>
        <dbReference type="EMBL" id="RGP79420.1"/>
    </source>
</evidence>
<dbReference type="GO" id="GO:0008270">
    <property type="term" value="F:zinc ion binding"/>
    <property type="evidence" value="ECO:0007669"/>
    <property type="project" value="InterPro"/>
</dbReference>
<dbReference type="InterPro" id="IPR021858">
    <property type="entry name" value="Fun_TF"/>
</dbReference>
<dbReference type="SUPFAM" id="SSF57701">
    <property type="entry name" value="Zn2/Cys6 DNA-binding domain"/>
    <property type="match status" value="1"/>
</dbReference>
<comment type="caution">
    <text evidence="4">The sequence shown here is derived from an EMBL/GenBank/DDBJ whole genome shotgun (WGS) entry which is preliminary data.</text>
</comment>
<comment type="subcellular location">
    <subcellularLocation>
        <location evidence="1">Nucleus</location>
    </subcellularLocation>
</comment>
<dbReference type="CDD" id="cd00067">
    <property type="entry name" value="GAL4"/>
    <property type="match status" value="1"/>
</dbReference>
<dbReference type="GO" id="GO:0000976">
    <property type="term" value="F:transcription cis-regulatory region binding"/>
    <property type="evidence" value="ECO:0007669"/>
    <property type="project" value="TreeGrafter"/>
</dbReference>
<dbReference type="Gene3D" id="4.10.240.10">
    <property type="entry name" value="Zn(2)-C6 fungal-type DNA-binding domain"/>
    <property type="match status" value="1"/>
</dbReference>
<dbReference type="PROSITE" id="PS50048">
    <property type="entry name" value="ZN2_CY6_FUNGAL_2"/>
    <property type="match status" value="1"/>
</dbReference>
<reference evidence="4 5" key="1">
    <citation type="journal article" date="2018" name="PLoS Pathog.">
        <title>Evolution of structural diversity of trichothecenes, a family of toxins produced by plant pathogenic and entomopathogenic fungi.</title>
        <authorList>
            <person name="Proctor R.H."/>
            <person name="McCormick S.P."/>
            <person name="Kim H.S."/>
            <person name="Cardoza R.E."/>
            <person name="Stanley A.M."/>
            <person name="Lindo L."/>
            <person name="Kelly A."/>
            <person name="Brown D.W."/>
            <person name="Lee T."/>
            <person name="Vaughan M.M."/>
            <person name="Alexander N.J."/>
            <person name="Busman M."/>
            <person name="Gutierrez S."/>
        </authorList>
    </citation>
    <scope>NUCLEOTIDE SEQUENCE [LARGE SCALE GENOMIC DNA]</scope>
    <source>
        <strain evidence="4 5">NRRL 20695</strain>
    </source>
</reference>
<sequence length="649" mass="72934">MPIHTSSRAMTFTGCWTCKARKVACDERPIACKNCEKRGMTCGGYDIKLQWVSDPLAGAHSSPRHQGRIALKLDQNSVVHKSETIDLFLADIDRDTPNQSSSQQGPFSVFPVGETSLPETVMTHTTSDSSSVTTIPQHSEVLSYTQFARLMVDYTTYQSSQPSASDIDFNMQFLPPSEPITTSVELLSAFDHSSPSSPIAEVDLDNADYQDTSVIETGITPFRYDHSPIQSIYTRIFKNPEIAFLMNHYDTHVASLLMPIAHSENPFRRLYLSTAIEGIVTHDSSIRTSKGMAYTALSQSLLASAAFHRWNCDQRQITHREAGARYRYRAIRSLQNAVSHTASVANYQVIMMAILSLVTIGVLSGEGEEFRVHIDAAAQLRNSRSRWKLMSRTSQQLNEVSAFLALLSRTMSFKASPLPWSDRDEQAASSEDATIQSGVCYEYVYGIKPGIAVAINRTCRLAEHLIRAREEGEQQMPDAFLEGCEELGDMLESWRLEEERPTSISSDDDLGLLVFTHQAKAWHSAALIYYYTRIQGAQPADLIQEVTAVAEHMYATEDIKSRLGIMKQDNPMAPITWPAFIASCNALRDMRQVWKTWWEGLRRYKIGNIDKQWNVIQRIWEVLDTAKSMGNQSCWTKAYDIVGIHVLPV</sequence>
<dbReference type="Pfam" id="PF00172">
    <property type="entry name" value="Zn_clus"/>
    <property type="match status" value="1"/>
</dbReference>
<evidence type="ECO:0000259" key="3">
    <source>
        <dbReference type="PROSITE" id="PS50048"/>
    </source>
</evidence>
<dbReference type="SMART" id="SM00066">
    <property type="entry name" value="GAL4"/>
    <property type="match status" value="1"/>
</dbReference>
<dbReference type="PANTHER" id="PTHR37534:SF43">
    <property type="entry name" value="FINGER DOMAIN PROTEIN, PUTATIVE (AFU_ORTHOLOGUE AFUA_1G01850)-RELATED"/>
    <property type="match status" value="1"/>
</dbReference>
<feature type="domain" description="Zn(2)-C6 fungal-type" evidence="3">
    <location>
        <begin position="14"/>
        <end position="42"/>
    </location>
</feature>
<dbReference type="InterPro" id="IPR036864">
    <property type="entry name" value="Zn2-C6_fun-type_DNA-bd_sf"/>
</dbReference>
<dbReference type="Proteomes" id="UP000266234">
    <property type="component" value="Unassembled WGS sequence"/>
</dbReference>
<evidence type="ECO:0000256" key="1">
    <source>
        <dbReference type="ARBA" id="ARBA00004123"/>
    </source>
</evidence>
<dbReference type="GO" id="GO:0005634">
    <property type="term" value="C:nucleus"/>
    <property type="evidence" value="ECO:0007669"/>
    <property type="project" value="UniProtKB-SubCell"/>
</dbReference>
<gene>
    <name evidence="4" type="ORF">FLONG3_2475</name>
</gene>
<dbReference type="STRING" id="694270.A0A395T404"/>
<dbReference type="AlphaFoldDB" id="A0A395T404"/>